<dbReference type="PIRSF" id="PIRSF000538">
    <property type="entry name" value="GlpK"/>
    <property type="match status" value="1"/>
</dbReference>
<proteinExistence type="inferred from homology"/>
<dbReference type="SUPFAM" id="SSF53067">
    <property type="entry name" value="Actin-like ATPase domain"/>
    <property type="match status" value="2"/>
</dbReference>
<feature type="domain" description="Carbohydrate kinase FGGY N-terminal" evidence="5">
    <location>
        <begin position="4"/>
        <end position="244"/>
    </location>
</feature>
<dbReference type="OrthoDB" id="9805576at2"/>
<evidence type="ECO:0000256" key="3">
    <source>
        <dbReference type="ARBA" id="ARBA00022777"/>
    </source>
</evidence>
<protein>
    <submittedName>
        <fullName evidence="7">Carbohydrate kinase</fullName>
    </submittedName>
</protein>
<dbReference type="InterPro" id="IPR043129">
    <property type="entry name" value="ATPase_NBD"/>
</dbReference>
<dbReference type="PROSITE" id="PS00933">
    <property type="entry name" value="FGGY_KINASES_1"/>
    <property type="match status" value="1"/>
</dbReference>
<dbReference type="Gene3D" id="3.30.420.40">
    <property type="match status" value="2"/>
</dbReference>
<name>A0A4U6D8V0_9BACT</name>
<keyword evidence="8" id="KW-1185">Reference proteome</keyword>
<evidence type="ECO:0000256" key="2">
    <source>
        <dbReference type="ARBA" id="ARBA00022679"/>
    </source>
</evidence>
<evidence type="ECO:0000313" key="7">
    <source>
        <dbReference type="EMBL" id="TKT93035.1"/>
    </source>
</evidence>
<dbReference type="PROSITE" id="PS00445">
    <property type="entry name" value="FGGY_KINASES_2"/>
    <property type="match status" value="1"/>
</dbReference>
<evidence type="ECO:0000259" key="6">
    <source>
        <dbReference type="Pfam" id="PF02782"/>
    </source>
</evidence>
<dbReference type="InterPro" id="IPR018484">
    <property type="entry name" value="FGGY_N"/>
</dbReference>
<dbReference type="PANTHER" id="PTHR43095">
    <property type="entry name" value="SUGAR KINASE"/>
    <property type="match status" value="1"/>
</dbReference>
<dbReference type="CDD" id="cd07770">
    <property type="entry name" value="ASKHA_NBD_FGGY_GntK"/>
    <property type="match status" value="1"/>
</dbReference>
<dbReference type="GO" id="GO:0016301">
    <property type="term" value="F:kinase activity"/>
    <property type="evidence" value="ECO:0007669"/>
    <property type="project" value="UniProtKB-KW"/>
</dbReference>
<dbReference type="InterPro" id="IPR018485">
    <property type="entry name" value="FGGY_C"/>
</dbReference>
<gene>
    <name evidence="7" type="ORF">FDK13_04040</name>
</gene>
<accession>A0A4U6D8V0</accession>
<feature type="domain" description="Carbohydrate kinase FGGY C-terminal" evidence="6">
    <location>
        <begin position="253"/>
        <end position="437"/>
    </location>
</feature>
<reference evidence="7 8" key="1">
    <citation type="submission" date="2019-05" db="EMBL/GenBank/DDBJ databases">
        <title>Dyadobacter AR-3-8 sp. nov., isolated from arctic soil.</title>
        <authorList>
            <person name="Chaudhary D.K."/>
        </authorList>
    </citation>
    <scope>NUCLEOTIDE SEQUENCE [LARGE SCALE GENOMIC DNA]</scope>
    <source>
        <strain evidence="7 8">AR-3-8</strain>
    </source>
</reference>
<evidence type="ECO:0000256" key="1">
    <source>
        <dbReference type="ARBA" id="ARBA00009156"/>
    </source>
</evidence>
<keyword evidence="3 4" id="KW-0418">Kinase</keyword>
<keyword evidence="2 4" id="KW-0808">Transferase</keyword>
<evidence type="ECO:0000256" key="4">
    <source>
        <dbReference type="RuleBase" id="RU003733"/>
    </source>
</evidence>
<dbReference type="InterPro" id="IPR018483">
    <property type="entry name" value="Carb_kinase_FGGY_CS"/>
</dbReference>
<sequence>MSFIIGVDIGTTNVKTTAFDTKTAAILASHSEGYEMLHPQPEWSEQNPDDIFNAVCHSIQVVSETCKPQGETIGVCFSTAMHSIMAMDENGKQLTNLIIWADNRSAEIAEKLRASDEGKKMYQNNGTPIHAMTPLCKLIWLKENEKKIFKAAKRFIGIKEYIVYRLTGNFVIDYSIASATGLFNIKDKKWDDWTLKQIGLDESYLSEAVSPYHIEKLPANNGFKLSAGIPLIMGASDGCLANLGSGAILPGTMAITIGTSGAARICSDVPYLDANMRTFCYILDEDTYVVGGPSNNGAVVFQWLKETFFADSDFNQVFDEAAKINAGSDGLLFYPYLLGERAPIWSSAVRGGFLGLDIQHTKPHFARAVMEGILLNLYSIGKILLETQKVKTIYANGGFAHSPLWVQMLADVFGIEVALNDTVDTGTVGAAMMGLKALGVVEKLSDLDYFTPVSTIFKVDKKVHKEYVSVYEKFGKSSIGVLANAGIENN</sequence>
<dbReference type="EMBL" id="SZVO01000002">
    <property type="protein sequence ID" value="TKT93035.1"/>
    <property type="molecule type" value="Genomic_DNA"/>
</dbReference>
<dbReference type="Proteomes" id="UP000304900">
    <property type="component" value="Unassembled WGS sequence"/>
</dbReference>
<dbReference type="Pfam" id="PF00370">
    <property type="entry name" value="FGGY_N"/>
    <property type="match status" value="1"/>
</dbReference>
<comment type="caution">
    <text evidence="7">The sequence shown here is derived from an EMBL/GenBank/DDBJ whole genome shotgun (WGS) entry which is preliminary data.</text>
</comment>
<dbReference type="InterPro" id="IPR000577">
    <property type="entry name" value="Carb_kinase_FGGY"/>
</dbReference>
<comment type="similarity">
    <text evidence="1 4">Belongs to the FGGY kinase family.</text>
</comment>
<dbReference type="InterPro" id="IPR050406">
    <property type="entry name" value="FGGY_Carb_Kinase"/>
</dbReference>
<dbReference type="Pfam" id="PF02782">
    <property type="entry name" value="FGGY_C"/>
    <property type="match status" value="1"/>
</dbReference>
<evidence type="ECO:0000259" key="5">
    <source>
        <dbReference type="Pfam" id="PF00370"/>
    </source>
</evidence>
<dbReference type="GO" id="GO:0005975">
    <property type="term" value="P:carbohydrate metabolic process"/>
    <property type="evidence" value="ECO:0007669"/>
    <property type="project" value="InterPro"/>
</dbReference>
<organism evidence="7 8">
    <name type="scientific">Dyadobacter frigoris</name>
    <dbReference type="NCBI Taxonomy" id="2576211"/>
    <lineage>
        <taxon>Bacteria</taxon>
        <taxon>Pseudomonadati</taxon>
        <taxon>Bacteroidota</taxon>
        <taxon>Cytophagia</taxon>
        <taxon>Cytophagales</taxon>
        <taxon>Spirosomataceae</taxon>
        <taxon>Dyadobacter</taxon>
    </lineage>
</organism>
<dbReference type="RefSeq" id="WP_137338711.1">
    <property type="nucleotide sequence ID" value="NZ_BSQH01000018.1"/>
</dbReference>
<dbReference type="AlphaFoldDB" id="A0A4U6D8V0"/>
<dbReference type="GO" id="GO:0016773">
    <property type="term" value="F:phosphotransferase activity, alcohol group as acceptor"/>
    <property type="evidence" value="ECO:0007669"/>
    <property type="project" value="InterPro"/>
</dbReference>
<evidence type="ECO:0000313" key="8">
    <source>
        <dbReference type="Proteomes" id="UP000304900"/>
    </source>
</evidence>
<dbReference type="PANTHER" id="PTHR43095:SF2">
    <property type="entry name" value="GLUCONOKINASE"/>
    <property type="match status" value="1"/>
</dbReference>